<keyword evidence="1" id="KW-0175">Coiled coil</keyword>
<reference evidence="3 4" key="1">
    <citation type="submission" date="2021-02" db="EMBL/GenBank/DDBJ databases">
        <authorList>
            <person name="Lee D.-H."/>
        </authorList>
    </citation>
    <scope>NUCLEOTIDE SEQUENCE [LARGE SCALE GENOMIC DNA]</scope>
    <source>
        <strain evidence="3 4">UL073</strain>
    </source>
</reference>
<proteinExistence type="predicted"/>
<evidence type="ECO:0000313" key="3">
    <source>
        <dbReference type="EMBL" id="MBM7059499.1"/>
    </source>
</evidence>
<name>A0ABS2I8M5_9GAMM</name>
<gene>
    <name evidence="3" type="ORF">JQX08_02150</name>
</gene>
<evidence type="ECO:0000256" key="1">
    <source>
        <dbReference type="SAM" id="Coils"/>
    </source>
</evidence>
<dbReference type="InterPro" id="IPR021309">
    <property type="entry name" value="YgaP-like_TM"/>
</dbReference>
<dbReference type="RefSeq" id="WP_204914376.1">
    <property type="nucleotide sequence ID" value="NZ_JAFEUP010000001.1"/>
</dbReference>
<evidence type="ECO:0000313" key="4">
    <source>
        <dbReference type="Proteomes" id="UP000717995"/>
    </source>
</evidence>
<dbReference type="EMBL" id="JAFEUP010000001">
    <property type="protein sequence ID" value="MBM7059499.1"/>
    <property type="molecule type" value="Genomic_DNA"/>
</dbReference>
<evidence type="ECO:0000259" key="2">
    <source>
        <dbReference type="Pfam" id="PF11127"/>
    </source>
</evidence>
<dbReference type="Proteomes" id="UP000717995">
    <property type="component" value="Unassembled WGS sequence"/>
</dbReference>
<accession>A0ABS2I8M5</accession>
<protein>
    <submittedName>
        <fullName evidence="3">DUF2892 domain-containing protein</fullName>
    </submittedName>
</protein>
<sequence>MSDAAPPLNRLATDHAPNVHGWERAACLGSGALLIGKGLRRGGLIGALELAIGGVSLFRGITGQCPAKRYLAETRAELEQIRSELDAAGRRLAELGKTAKA</sequence>
<comment type="caution">
    <text evidence="3">The sequence shown here is derived from an EMBL/GenBank/DDBJ whole genome shotgun (WGS) entry which is preliminary data.</text>
</comment>
<dbReference type="Pfam" id="PF11127">
    <property type="entry name" value="YgaP-like_TM"/>
    <property type="match status" value="1"/>
</dbReference>
<organism evidence="3 4">
    <name type="scientific">Zestomonas insulae</name>
    <dbReference type="NCBI Taxonomy" id="2809017"/>
    <lineage>
        <taxon>Bacteria</taxon>
        <taxon>Pseudomonadati</taxon>
        <taxon>Pseudomonadota</taxon>
        <taxon>Gammaproteobacteria</taxon>
        <taxon>Pseudomonadales</taxon>
        <taxon>Pseudomonadaceae</taxon>
        <taxon>Zestomonas</taxon>
    </lineage>
</organism>
<feature type="coiled-coil region" evidence="1">
    <location>
        <begin position="71"/>
        <end position="98"/>
    </location>
</feature>
<keyword evidence="4" id="KW-1185">Reference proteome</keyword>
<feature type="domain" description="Inner membrane protein YgaP-like transmembrane" evidence="2">
    <location>
        <begin position="17"/>
        <end position="71"/>
    </location>
</feature>